<comment type="cofactor">
    <cofactor evidence="1">
        <name>FAD</name>
        <dbReference type="ChEBI" id="CHEBI:57692"/>
    </cofactor>
</comment>
<protein>
    <recommendedName>
        <fullName evidence="5">L-lysine N6-monooxygenase MbtG</fullName>
        <ecNumber evidence="4">1.14.13.59</ecNumber>
    </recommendedName>
    <alternativeName>
        <fullName evidence="14">Lysine 6-N-hydroxylase</fullName>
    </alternativeName>
    <alternativeName>
        <fullName evidence="13">Lysine N6-hydroxylase</fullName>
    </alternativeName>
    <alternativeName>
        <fullName evidence="11">Lysine-N-oxygenase</fullName>
    </alternativeName>
    <alternativeName>
        <fullName evidence="12">Mycobactin synthase protein G</fullName>
    </alternativeName>
</protein>
<dbReference type="PANTHER" id="PTHR42802">
    <property type="entry name" value="MONOOXYGENASE"/>
    <property type="match status" value="1"/>
</dbReference>
<evidence type="ECO:0000256" key="14">
    <source>
        <dbReference type="ARBA" id="ARBA00032738"/>
    </source>
</evidence>
<dbReference type="PRINTS" id="PR00368">
    <property type="entry name" value="FADPNR"/>
</dbReference>
<evidence type="ECO:0000256" key="7">
    <source>
        <dbReference type="ARBA" id="ARBA00022827"/>
    </source>
</evidence>
<evidence type="ECO:0000256" key="4">
    <source>
        <dbReference type="ARBA" id="ARBA00013076"/>
    </source>
</evidence>
<dbReference type="Gene3D" id="3.50.50.60">
    <property type="entry name" value="FAD/NAD(P)-binding domain"/>
    <property type="match status" value="1"/>
</dbReference>
<evidence type="ECO:0000256" key="13">
    <source>
        <dbReference type="ARBA" id="ARBA00032493"/>
    </source>
</evidence>
<comment type="catalytic activity">
    <reaction evidence="15">
        <text>L-lysine + NADPH + O2 = N(6)-hydroxy-L-lysine + NADP(+) + H2O</text>
        <dbReference type="Rhea" id="RHEA:23228"/>
        <dbReference type="ChEBI" id="CHEBI:15377"/>
        <dbReference type="ChEBI" id="CHEBI:15379"/>
        <dbReference type="ChEBI" id="CHEBI:32551"/>
        <dbReference type="ChEBI" id="CHEBI:57783"/>
        <dbReference type="ChEBI" id="CHEBI:57820"/>
        <dbReference type="ChEBI" id="CHEBI:58349"/>
        <dbReference type="EC" id="1.14.13.59"/>
    </reaction>
</comment>
<keyword evidence="9" id="KW-0560">Oxidoreductase</keyword>
<keyword evidence="10" id="KW-0503">Monooxygenase</keyword>
<name>A0ABW7BQC8_9ACTN</name>
<evidence type="ECO:0000256" key="16">
    <source>
        <dbReference type="SAM" id="MobiDB-lite"/>
    </source>
</evidence>
<dbReference type="RefSeq" id="WP_189848735.1">
    <property type="nucleotide sequence ID" value="NZ_BMVV01000005.1"/>
</dbReference>
<evidence type="ECO:0000256" key="3">
    <source>
        <dbReference type="ARBA" id="ARBA00007588"/>
    </source>
</evidence>
<dbReference type="Pfam" id="PF13434">
    <property type="entry name" value="Lys_Orn_oxgnase"/>
    <property type="match status" value="1"/>
</dbReference>
<evidence type="ECO:0000256" key="10">
    <source>
        <dbReference type="ARBA" id="ARBA00023033"/>
    </source>
</evidence>
<keyword evidence="7" id="KW-0274">FAD</keyword>
<dbReference type="InterPro" id="IPR036188">
    <property type="entry name" value="FAD/NAD-bd_sf"/>
</dbReference>
<reference evidence="17 18" key="1">
    <citation type="submission" date="2024-10" db="EMBL/GenBank/DDBJ databases">
        <title>The Natural Products Discovery Center: Release of the First 8490 Sequenced Strains for Exploring Actinobacteria Biosynthetic Diversity.</title>
        <authorList>
            <person name="Kalkreuter E."/>
            <person name="Kautsar S.A."/>
            <person name="Yang D."/>
            <person name="Bader C.D."/>
            <person name="Teijaro C.N."/>
            <person name="Fluegel L."/>
            <person name="Davis C.M."/>
            <person name="Simpson J.R."/>
            <person name="Lauterbach L."/>
            <person name="Steele A.D."/>
            <person name="Gui C."/>
            <person name="Meng S."/>
            <person name="Li G."/>
            <person name="Viehrig K."/>
            <person name="Ye F."/>
            <person name="Su P."/>
            <person name="Kiefer A.F."/>
            <person name="Nichols A."/>
            <person name="Cepeda A.J."/>
            <person name="Yan W."/>
            <person name="Fan B."/>
            <person name="Jiang Y."/>
            <person name="Adhikari A."/>
            <person name="Zheng C.-J."/>
            <person name="Schuster L."/>
            <person name="Cowan T.M."/>
            <person name="Smanski M.J."/>
            <person name="Chevrette M.G."/>
            <person name="De Carvalho L.P.S."/>
            <person name="Shen B."/>
        </authorList>
    </citation>
    <scope>NUCLEOTIDE SEQUENCE [LARGE SCALE GENOMIC DNA]</scope>
    <source>
        <strain evidence="17 18">NPDC048229</strain>
    </source>
</reference>
<evidence type="ECO:0000256" key="12">
    <source>
        <dbReference type="ARBA" id="ARBA00031158"/>
    </source>
</evidence>
<comment type="similarity">
    <text evidence="3">Belongs to the lysine N(6)-hydroxylase/L-ornithine N(5)-oxygenase family.</text>
</comment>
<proteinExistence type="inferred from homology"/>
<accession>A0ABW7BQC8</accession>
<dbReference type="EC" id="1.14.13.59" evidence="4"/>
<evidence type="ECO:0000313" key="18">
    <source>
        <dbReference type="Proteomes" id="UP001604282"/>
    </source>
</evidence>
<comment type="pathway">
    <text evidence="2">Siderophore biosynthesis.</text>
</comment>
<sequence length="450" mass="49631">MSQGLPGDAPLVHDLIGIGFGPSNVAMAIALSEHNAGVGRQEAVTAHFFERQSGFGWHRGMLIDDATMQVSFLKDLVTLRNPTSEYSFLCYLQSRGRLIDFVNHKNLFPLRVEFHDYFEWAAAKVDDMVSYGHEVVAIEPVVRDGVIEYLDVTARTGTETVVHRARNLVIGTGLRPLMPEGVARTDRVWHNSELLARVDTLDGTNPTRFVVVGAGQSAAENVAYLHRRFPEAEVCAVFSRYGYSPADDSSFANRIFDPAAVDEYFTAPGDVKQKLMDYHGNTNYSVVDIDLIDDLYRQAYQEKVLGTERLRFINVSRLTGVEDDGERVRASITSLVTGEESFLDADVVVYATGYSPADPVGLLGPVAEHCRRDEEGRVRVERDYRLTTGPELRCGIYLQGGTEHTHGITSSLLSNTAIRVGEILDSLLDQGRTPAPGEPRPVADGIGSPR</sequence>
<feature type="region of interest" description="Disordered" evidence="16">
    <location>
        <begin position="429"/>
        <end position="450"/>
    </location>
</feature>
<organism evidence="17 18">
    <name type="scientific">Streptomyces omiyaensis</name>
    <dbReference type="NCBI Taxonomy" id="68247"/>
    <lineage>
        <taxon>Bacteria</taxon>
        <taxon>Bacillati</taxon>
        <taxon>Actinomycetota</taxon>
        <taxon>Actinomycetes</taxon>
        <taxon>Kitasatosporales</taxon>
        <taxon>Streptomycetaceae</taxon>
        <taxon>Streptomyces</taxon>
    </lineage>
</organism>
<evidence type="ECO:0000256" key="15">
    <source>
        <dbReference type="ARBA" id="ARBA00048407"/>
    </source>
</evidence>
<dbReference type="PRINTS" id="PR00411">
    <property type="entry name" value="PNDRDTASEI"/>
</dbReference>
<gene>
    <name evidence="17" type="ORF">ACGFYS_11735</name>
</gene>
<keyword evidence="8" id="KW-0521">NADP</keyword>
<dbReference type="EMBL" id="JBICZW010000006">
    <property type="protein sequence ID" value="MFG3189606.1"/>
    <property type="molecule type" value="Genomic_DNA"/>
</dbReference>
<evidence type="ECO:0000256" key="5">
    <source>
        <dbReference type="ARBA" id="ARBA00016406"/>
    </source>
</evidence>
<dbReference type="SUPFAM" id="SSF51905">
    <property type="entry name" value="FAD/NAD(P)-binding domain"/>
    <property type="match status" value="2"/>
</dbReference>
<evidence type="ECO:0000256" key="9">
    <source>
        <dbReference type="ARBA" id="ARBA00023002"/>
    </source>
</evidence>
<keyword evidence="18" id="KW-1185">Reference proteome</keyword>
<dbReference type="Proteomes" id="UP001604282">
    <property type="component" value="Unassembled WGS sequence"/>
</dbReference>
<dbReference type="InterPro" id="IPR025700">
    <property type="entry name" value="Lys/Orn_oxygenase"/>
</dbReference>
<comment type="caution">
    <text evidence="17">The sequence shown here is derived from an EMBL/GenBank/DDBJ whole genome shotgun (WGS) entry which is preliminary data.</text>
</comment>
<dbReference type="PANTHER" id="PTHR42802:SF1">
    <property type="entry name" value="L-ORNITHINE N(5)-MONOOXYGENASE"/>
    <property type="match status" value="1"/>
</dbReference>
<evidence type="ECO:0000256" key="1">
    <source>
        <dbReference type="ARBA" id="ARBA00001974"/>
    </source>
</evidence>
<evidence type="ECO:0000256" key="2">
    <source>
        <dbReference type="ARBA" id="ARBA00004924"/>
    </source>
</evidence>
<evidence type="ECO:0000256" key="11">
    <source>
        <dbReference type="ARBA" id="ARBA00029939"/>
    </source>
</evidence>
<evidence type="ECO:0000256" key="6">
    <source>
        <dbReference type="ARBA" id="ARBA00022630"/>
    </source>
</evidence>
<evidence type="ECO:0000313" key="17">
    <source>
        <dbReference type="EMBL" id="MFG3189606.1"/>
    </source>
</evidence>
<keyword evidence="6" id="KW-0285">Flavoprotein</keyword>
<evidence type="ECO:0000256" key="8">
    <source>
        <dbReference type="ARBA" id="ARBA00022857"/>
    </source>
</evidence>